<proteinExistence type="predicted"/>
<name>A0A8S1Q8I4_9CILI</name>
<reference evidence="1" key="1">
    <citation type="submission" date="2021-01" db="EMBL/GenBank/DDBJ databases">
        <authorList>
            <consortium name="Genoscope - CEA"/>
            <person name="William W."/>
        </authorList>
    </citation>
    <scope>NUCLEOTIDE SEQUENCE</scope>
</reference>
<accession>A0A8S1Q8I4</accession>
<dbReference type="AlphaFoldDB" id="A0A8S1Q8I4"/>
<dbReference type="OrthoDB" id="287263at2759"/>
<dbReference type="Proteomes" id="UP000692954">
    <property type="component" value="Unassembled WGS sequence"/>
</dbReference>
<keyword evidence="2" id="KW-1185">Reference proteome</keyword>
<dbReference type="EMBL" id="CAJJDN010000099">
    <property type="protein sequence ID" value="CAD8111919.1"/>
    <property type="molecule type" value="Genomic_DNA"/>
</dbReference>
<evidence type="ECO:0000313" key="2">
    <source>
        <dbReference type="Proteomes" id="UP000692954"/>
    </source>
</evidence>
<sequence>MNYTDKESESLKSLPTKDYDLQDTDLEDINHFLPEQEFCSHKIAKHKFVIGISKPGQQRIGLQTIEKNKITVKGILGIHKYS</sequence>
<comment type="caution">
    <text evidence="1">The sequence shown here is derived from an EMBL/GenBank/DDBJ whole genome shotgun (WGS) entry which is preliminary data.</text>
</comment>
<gene>
    <name evidence="1" type="ORF">PSON_ATCC_30995.1.T0990123</name>
</gene>
<organism evidence="1 2">
    <name type="scientific">Paramecium sonneborni</name>
    <dbReference type="NCBI Taxonomy" id="65129"/>
    <lineage>
        <taxon>Eukaryota</taxon>
        <taxon>Sar</taxon>
        <taxon>Alveolata</taxon>
        <taxon>Ciliophora</taxon>
        <taxon>Intramacronucleata</taxon>
        <taxon>Oligohymenophorea</taxon>
        <taxon>Peniculida</taxon>
        <taxon>Parameciidae</taxon>
        <taxon>Paramecium</taxon>
    </lineage>
</organism>
<protein>
    <submittedName>
        <fullName evidence="1">Uncharacterized protein</fullName>
    </submittedName>
</protein>
<evidence type="ECO:0000313" key="1">
    <source>
        <dbReference type="EMBL" id="CAD8111919.1"/>
    </source>
</evidence>